<accession>A0A9J6HDG7</accession>
<proteinExistence type="predicted"/>
<evidence type="ECO:0000313" key="2">
    <source>
        <dbReference type="EMBL" id="KAH9384920.1"/>
    </source>
</evidence>
<evidence type="ECO:0000256" key="1">
    <source>
        <dbReference type="SAM" id="MobiDB-lite"/>
    </source>
</evidence>
<gene>
    <name evidence="2" type="ORF">HPB48_026950</name>
</gene>
<reference evidence="2 3" key="1">
    <citation type="journal article" date="2020" name="Cell">
        <title>Large-Scale Comparative Analyses of Tick Genomes Elucidate Their Genetic Diversity and Vector Capacities.</title>
        <authorList>
            <consortium name="Tick Genome and Microbiome Consortium (TIGMIC)"/>
            <person name="Jia N."/>
            <person name="Wang J."/>
            <person name="Shi W."/>
            <person name="Du L."/>
            <person name="Sun Y."/>
            <person name="Zhan W."/>
            <person name="Jiang J.F."/>
            <person name="Wang Q."/>
            <person name="Zhang B."/>
            <person name="Ji P."/>
            <person name="Bell-Sakyi L."/>
            <person name="Cui X.M."/>
            <person name="Yuan T.T."/>
            <person name="Jiang B.G."/>
            <person name="Yang W.F."/>
            <person name="Lam T.T."/>
            <person name="Chang Q.C."/>
            <person name="Ding S.J."/>
            <person name="Wang X.J."/>
            <person name="Zhu J.G."/>
            <person name="Ruan X.D."/>
            <person name="Zhao L."/>
            <person name="Wei J.T."/>
            <person name="Ye R.Z."/>
            <person name="Que T.C."/>
            <person name="Du C.H."/>
            <person name="Zhou Y.H."/>
            <person name="Cheng J.X."/>
            <person name="Dai P.F."/>
            <person name="Guo W.B."/>
            <person name="Han X.H."/>
            <person name="Huang E.J."/>
            <person name="Li L.F."/>
            <person name="Wei W."/>
            <person name="Gao Y.C."/>
            <person name="Liu J.Z."/>
            <person name="Shao H.Z."/>
            <person name="Wang X."/>
            <person name="Wang C.C."/>
            <person name="Yang T.C."/>
            <person name="Huo Q.B."/>
            <person name="Li W."/>
            <person name="Chen H.Y."/>
            <person name="Chen S.E."/>
            <person name="Zhou L.G."/>
            <person name="Ni X.B."/>
            <person name="Tian J.H."/>
            <person name="Sheng Y."/>
            <person name="Liu T."/>
            <person name="Pan Y.S."/>
            <person name="Xia L.Y."/>
            <person name="Li J."/>
            <person name="Zhao F."/>
            <person name="Cao W.C."/>
        </authorList>
    </citation>
    <scope>NUCLEOTIDE SEQUENCE [LARGE SCALE GENOMIC DNA]</scope>
    <source>
        <strain evidence="2">HaeL-2018</strain>
    </source>
</reference>
<name>A0A9J6HDG7_HAELO</name>
<feature type="compositionally biased region" description="Basic and acidic residues" evidence="1">
    <location>
        <begin position="1"/>
        <end position="12"/>
    </location>
</feature>
<keyword evidence="3" id="KW-1185">Reference proteome</keyword>
<evidence type="ECO:0000313" key="3">
    <source>
        <dbReference type="Proteomes" id="UP000821853"/>
    </source>
</evidence>
<sequence length="104" mass="11528">MAMAWRDEEMKSPQDSFQRGLRTGLKQPSGKVARLIVTRIGNEDGFVDGFLSLSVLNGTKSVEYIRRKWTASISRLGLTLFSLSCRRGVLTSLTTRRPLQAPGG</sequence>
<dbReference type="AlphaFoldDB" id="A0A9J6HDG7"/>
<organism evidence="2 3">
    <name type="scientific">Haemaphysalis longicornis</name>
    <name type="common">Bush tick</name>
    <dbReference type="NCBI Taxonomy" id="44386"/>
    <lineage>
        <taxon>Eukaryota</taxon>
        <taxon>Metazoa</taxon>
        <taxon>Ecdysozoa</taxon>
        <taxon>Arthropoda</taxon>
        <taxon>Chelicerata</taxon>
        <taxon>Arachnida</taxon>
        <taxon>Acari</taxon>
        <taxon>Parasitiformes</taxon>
        <taxon>Ixodida</taxon>
        <taxon>Ixodoidea</taxon>
        <taxon>Ixodidae</taxon>
        <taxon>Haemaphysalinae</taxon>
        <taxon>Haemaphysalis</taxon>
    </lineage>
</organism>
<comment type="caution">
    <text evidence="2">The sequence shown here is derived from an EMBL/GenBank/DDBJ whole genome shotgun (WGS) entry which is preliminary data.</text>
</comment>
<dbReference type="EMBL" id="JABSTR010003457">
    <property type="protein sequence ID" value="KAH9384920.1"/>
    <property type="molecule type" value="Genomic_DNA"/>
</dbReference>
<dbReference type="Proteomes" id="UP000821853">
    <property type="component" value="Unassembled WGS sequence"/>
</dbReference>
<feature type="region of interest" description="Disordered" evidence="1">
    <location>
        <begin position="1"/>
        <end position="24"/>
    </location>
</feature>
<protein>
    <submittedName>
        <fullName evidence="2">Uncharacterized protein</fullName>
    </submittedName>
</protein>
<dbReference type="VEuPathDB" id="VectorBase:HLOH_055925"/>